<evidence type="ECO:0000313" key="3">
    <source>
        <dbReference type="Proteomes" id="UP001280121"/>
    </source>
</evidence>
<name>A0AAD9TYN6_9ROSI</name>
<evidence type="ECO:0000313" key="2">
    <source>
        <dbReference type="EMBL" id="KAK2644621.1"/>
    </source>
</evidence>
<keyword evidence="3" id="KW-1185">Reference proteome</keyword>
<dbReference type="Proteomes" id="UP001280121">
    <property type="component" value="Unassembled WGS sequence"/>
</dbReference>
<proteinExistence type="predicted"/>
<sequence length="130" mass="14915">MLNEVLLPIDKESVLSISLSWRISHVFLLWQFDKSGVHTVQNGYLVASSISLEASASNSRASSKWWNTLWSLHLPPKIRIFVWRACLNVLPSMEMWWKKKVVESPCCQRHGKESETSIHALFGCKEATIF</sequence>
<protein>
    <recommendedName>
        <fullName evidence="1">Reverse transcriptase zinc-binding domain-containing protein</fullName>
    </recommendedName>
</protein>
<dbReference type="InterPro" id="IPR026960">
    <property type="entry name" value="RVT-Znf"/>
</dbReference>
<comment type="caution">
    <text evidence="2">The sequence shown here is derived from an EMBL/GenBank/DDBJ whole genome shotgun (WGS) entry which is preliminary data.</text>
</comment>
<accession>A0AAD9TYN6</accession>
<dbReference type="Pfam" id="PF13966">
    <property type="entry name" value="zf-RVT"/>
    <property type="match status" value="1"/>
</dbReference>
<dbReference type="AlphaFoldDB" id="A0AAD9TYN6"/>
<gene>
    <name evidence="2" type="ORF">Ddye_019816</name>
</gene>
<reference evidence="2" key="1">
    <citation type="journal article" date="2023" name="Plant J.">
        <title>Genome sequences and population genomics provide insights into the demographic history, inbreeding, and mutation load of two 'living fossil' tree species of Dipteronia.</title>
        <authorList>
            <person name="Feng Y."/>
            <person name="Comes H.P."/>
            <person name="Chen J."/>
            <person name="Zhu S."/>
            <person name="Lu R."/>
            <person name="Zhang X."/>
            <person name="Li P."/>
            <person name="Qiu J."/>
            <person name="Olsen K.M."/>
            <person name="Qiu Y."/>
        </authorList>
    </citation>
    <scope>NUCLEOTIDE SEQUENCE</scope>
    <source>
        <strain evidence="2">KIB01</strain>
    </source>
</reference>
<evidence type="ECO:0000259" key="1">
    <source>
        <dbReference type="Pfam" id="PF13966"/>
    </source>
</evidence>
<organism evidence="2 3">
    <name type="scientific">Dipteronia dyeriana</name>
    <dbReference type="NCBI Taxonomy" id="168575"/>
    <lineage>
        <taxon>Eukaryota</taxon>
        <taxon>Viridiplantae</taxon>
        <taxon>Streptophyta</taxon>
        <taxon>Embryophyta</taxon>
        <taxon>Tracheophyta</taxon>
        <taxon>Spermatophyta</taxon>
        <taxon>Magnoliopsida</taxon>
        <taxon>eudicotyledons</taxon>
        <taxon>Gunneridae</taxon>
        <taxon>Pentapetalae</taxon>
        <taxon>rosids</taxon>
        <taxon>malvids</taxon>
        <taxon>Sapindales</taxon>
        <taxon>Sapindaceae</taxon>
        <taxon>Hippocastanoideae</taxon>
        <taxon>Acereae</taxon>
        <taxon>Dipteronia</taxon>
    </lineage>
</organism>
<feature type="domain" description="Reverse transcriptase zinc-binding" evidence="1">
    <location>
        <begin position="57"/>
        <end position="127"/>
    </location>
</feature>
<dbReference type="EMBL" id="JANJYI010000006">
    <property type="protein sequence ID" value="KAK2644621.1"/>
    <property type="molecule type" value="Genomic_DNA"/>
</dbReference>